<accession>A0A5J4VGP3</accession>
<protein>
    <recommendedName>
        <fullName evidence="3">KxDL domain-containing protein</fullName>
    </recommendedName>
</protein>
<dbReference type="AlphaFoldDB" id="A0A5J4VGP3"/>
<keyword evidence="2" id="KW-0175">Coiled coil</keyword>
<proteinExistence type="inferred from homology"/>
<evidence type="ECO:0000313" key="4">
    <source>
        <dbReference type="EMBL" id="KAA6381559.1"/>
    </source>
</evidence>
<comment type="similarity">
    <text evidence="1">Belongs to the KXD1 family.</text>
</comment>
<gene>
    <name evidence="4" type="ORF">EZS28_022913</name>
</gene>
<dbReference type="GO" id="GO:0032418">
    <property type="term" value="P:lysosome localization"/>
    <property type="evidence" value="ECO:0007669"/>
    <property type="project" value="TreeGrafter"/>
</dbReference>
<sequence>MAAETLGDSLQGLVDKQALIDAGTAQRTSLQNLADTNKRLEALNTSSEQRLAIAQQTCTKYVGLMHGITADLSNIFTRIRTLHKLLNQKYPTVCPPVEELIGD</sequence>
<dbReference type="InterPro" id="IPR019371">
    <property type="entry name" value="KxDL_dom"/>
</dbReference>
<evidence type="ECO:0000256" key="2">
    <source>
        <dbReference type="SAM" id="Coils"/>
    </source>
</evidence>
<comment type="caution">
    <text evidence="4">The sequence shown here is derived from an EMBL/GenBank/DDBJ whole genome shotgun (WGS) entry which is preliminary data.</text>
</comment>
<dbReference type="Pfam" id="PF10241">
    <property type="entry name" value="KxDL"/>
    <property type="match status" value="1"/>
</dbReference>
<dbReference type="InterPro" id="IPR039843">
    <property type="entry name" value="KXD1-like"/>
</dbReference>
<evidence type="ECO:0000256" key="1">
    <source>
        <dbReference type="ARBA" id="ARBA00005913"/>
    </source>
</evidence>
<evidence type="ECO:0000259" key="3">
    <source>
        <dbReference type="Pfam" id="PF10241"/>
    </source>
</evidence>
<dbReference type="PANTHER" id="PTHR13511:SF0">
    <property type="entry name" value="KXDL MOTIF-CONTAINING PROTEIN 1"/>
    <property type="match status" value="1"/>
</dbReference>
<dbReference type="EMBL" id="SNRW01007257">
    <property type="protein sequence ID" value="KAA6381559.1"/>
    <property type="molecule type" value="Genomic_DNA"/>
</dbReference>
<evidence type="ECO:0000313" key="5">
    <source>
        <dbReference type="Proteomes" id="UP000324800"/>
    </source>
</evidence>
<reference evidence="4 5" key="1">
    <citation type="submission" date="2019-03" db="EMBL/GenBank/DDBJ databases">
        <title>Single cell metagenomics reveals metabolic interactions within the superorganism composed of flagellate Streblomastix strix and complex community of Bacteroidetes bacteria on its surface.</title>
        <authorList>
            <person name="Treitli S.C."/>
            <person name="Kolisko M."/>
            <person name="Husnik F."/>
            <person name="Keeling P."/>
            <person name="Hampl V."/>
        </authorList>
    </citation>
    <scope>NUCLEOTIDE SEQUENCE [LARGE SCALE GENOMIC DNA]</scope>
    <source>
        <strain evidence="4">ST1C</strain>
    </source>
</reference>
<name>A0A5J4VGP3_9EUKA</name>
<dbReference type="OrthoDB" id="10258877at2759"/>
<dbReference type="PANTHER" id="PTHR13511">
    <property type="entry name" value="KXDL MOTIF-CONTAINING PROTEIN 1"/>
    <property type="match status" value="1"/>
</dbReference>
<feature type="domain" description="KxDL" evidence="3">
    <location>
        <begin position="9"/>
        <end position="92"/>
    </location>
</feature>
<organism evidence="4 5">
    <name type="scientific">Streblomastix strix</name>
    <dbReference type="NCBI Taxonomy" id="222440"/>
    <lineage>
        <taxon>Eukaryota</taxon>
        <taxon>Metamonada</taxon>
        <taxon>Preaxostyla</taxon>
        <taxon>Oxymonadida</taxon>
        <taxon>Streblomastigidae</taxon>
        <taxon>Streblomastix</taxon>
    </lineage>
</organism>
<feature type="coiled-coil region" evidence="2">
    <location>
        <begin position="30"/>
        <end position="57"/>
    </location>
</feature>
<dbReference type="GO" id="GO:0099078">
    <property type="term" value="C:BORC complex"/>
    <property type="evidence" value="ECO:0007669"/>
    <property type="project" value="TreeGrafter"/>
</dbReference>
<dbReference type="Proteomes" id="UP000324800">
    <property type="component" value="Unassembled WGS sequence"/>
</dbReference>